<dbReference type="PANTHER" id="PTHR43374:SF1">
    <property type="entry name" value="FLAVIN PRENYLTRANSFERASE PAD1, MITOCHONDRIAL"/>
    <property type="match status" value="1"/>
</dbReference>
<feature type="binding site" evidence="6">
    <location>
        <position position="39"/>
    </location>
    <ligand>
        <name>FMN</name>
        <dbReference type="ChEBI" id="CHEBI:58210"/>
    </ligand>
</feature>
<feature type="binding site" evidence="6">
    <location>
        <begin position="90"/>
        <end position="93"/>
    </location>
    <ligand>
        <name>FMN</name>
        <dbReference type="ChEBI" id="CHEBI:58210"/>
    </ligand>
</feature>
<evidence type="ECO:0000256" key="1">
    <source>
        <dbReference type="ARBA" id="ARBA00022602"/>
    </source>
</evidence>
<feature type="binding site" evidence="6">
    <location>
        <position position="155"/>
    </location>
    <ligand>
        <name>dimethylallyl phosphate</name>
        <dbReference type="ChEBI" id="CHEBI:88052"/>
    </ligand>
</feature>
<reference evidence="8 9" key="1">
    <citation type="submission" date="2019-02" db="EMBL/GenBank/DDBJ databases">
        <authorList>
            <person name="Lehtovirta-Morley E L."/>
        </authorList>
    </citation>
    <scope>NUCLEOTIDE SEQUENCE [LARGE SCALE GENOMIC DNA]</scope>
    <source>
        <strain evidence="8">NFRAN1</strain>
    </source>
</reference>
<evidence type="ECO:0000259" key="7">
    <source>
        <dbReference type="Pfam" id="PF02441"/>
    </source>
</evidence>
<dbReference type="NCBIfam" id="NF004685">
    <property type="entry name" value="PRK06029.1"/>
    <property type="match status" value="1"/>
</dbReference>
<evidence type="ECO:0000256" key="6">
    <source>
        <dbReference type="HAMAP-Rule" id="MF_01984"/>
    </source>
</evidence>
<dbReference type="PANTHER" id="PTHR43374">
    <property type="entry name" value="FLAVIN PRENYLTRANSFERASE"/>
    <property type="match status" value="1"/>
</dbReference>
<keyword evidence="3 6" id="KW-0288">FMN</keyword>
<organism evidence="8 9">
    <name type="scientific">Candidatus Nitrosocosmicus franklandianus</name>
    <dbReference type="NCBI Taxonomy" id="1798806"/>
    <lineage>
        <taxon>Archaea</taxon>
        <taxon>Nitrososphaerota</taxon>
        <taxon>Nitrososphaeria</taxon>
        <taxon>Nitrososphaerales</taxon>
        <taxon>Nitrososphaeraceae</taxon>
        <taxon>Candidatus Nitrosocosmicus</taxon>
    </lineage>
</organism>
<comment type="catalytic activity">
    <reaction evidence="6">
        <text>dimethylallyl phosphate + FMNH2 = prenylated FMNH2 + phosphate</text>
        <dbReference type="Rhea" id="RHEA:37743"/>
        <dbReference type="ChEBI" id="CHEBI:43474"/>
        <dbReference type="ChEBI" id="CHEBI:57618"/>
        <dbReference type="ChEBI" id="CHEBI:87467"/>
        <dbReference type="ChEBI" id="CHEBI:88052"/>
        <dbReference type="EC" id="2.5.1.129"/>
    </reaction>
</comment>
<evidence type="ECO:0000256" key="2">
    <source>
        <dbReference type="ARBA" id="ARBA00022630"/>
    </source>
</evidence>
<feature type="binding site" evidence="6">
    <location>
        <begin position="13"/>
        <end position="15"/>
    </location>
    <ligand>
        <name>FMN</name>
        <dbReference type="ChEBI" id="CHEBI:58210"/>
    </ligand>
</feature>
<protein>
    <recommendedName>
        <fullName evidence="6">Flavin prenyltransferase UbiX</fullName>
        <ecNumber evidence="6">2.5.1.129</ecNumber>
    </recommendedName>
</protein>
<dbReference type="FunFam" id="3.40.50.1950:FF:000001">
    <property type="entry name" value="Flavin prenyltransferase UbiX"/>
    <property type="match status" value="1"/>
</dbReference>
<dbReference type="HAMAP" id="MF_01984">
    <property type="entry name" value="ubiX_pad"/>
    <property type="match status" value="1"/>
</dbReference>
<proteinExistence type="inferred from homology"/>
<dbReference type="Proteomes" id="UP000294299">
    <property type="component" value="Chromosome NFRAN"/>
</dbReference>
<comment type="similarity">
    <text evidence="5 6">Belongs to the UbiX/PAD1 family.</text>
</comment>
<accession>A0A484I7I7</accession>
<dbReference type="InterPro" id="IPR004507">
    <property type="entry name" value="UbiX-like"/>
</dbReference>
<feature type="domain" description="Flavoprotein" evidence="7">
    <location>
        <begin position="6"/>
        <end position="176"/>
    </location>
</feature>
<name>A0A484I7I7_9ARCH</name>
<dbReference type="Gene3D" id="3.40.50.1950">
    <property type="entry name" value="Flavin prenyltransferase-like"/>
    <property type="match status" value="1"/>
</dbReference>
<dbReference type="GO" id="GO:0016831">
    <property type="term" value="F:carboxy-lyase activity"/>
    <property type="evidence" value="ECO:0007669"/>
    <property type="project" value="TreeGrafter"/>
</dbReference>
<evidence type="ECO:0000313" key="9">
    <source>
        <dbReference type="Proteomes" id="UP000294299"/>
    </source>
</evidence>
<dbReference type="KEGG" id="nfn:NFRAN_0734"/>
<dbReference type="InterPro" id="IPR036551">
    <property type="entry name" value="Flavin_trans-like"/>
</dbReference>
<keyword evidence="9" id="KW-1185">Reference proteome</keyword>
<comment type="function">
    <text evidence="6">Flavin prenyltransferase that catalyzes the synthesis of the prenylated FMN cofactor (prenyl-FMN) for 4-hydroxy-3-polyprenylbenzoic acid decarboxylase UbiD. The prenyltransferase is metal-independent and links a dimethylallyl moiety from dimethylallyl monophosphate (DMAP) to the flavin N5 and C6 atoms of FMN.</text>
</comment>
<dbReference type="EC" id="2.5.1.129" evidence="6"/>
<dbReference type="NCBIfam" id="TIGR00421">
    <property type="entry name" value="ubiX_pad"/>
    <property type="match status" value="1"/>
</dbReference>
<feature type="binding site" evidence="6">
    <location>
        <position position="125"/>
    </location>
    <ligand>
        <name>FMN</name>
        <dbReference type="ChEBI" id="CHEBI:58210"/>
    </ligand>
</feature>
<comment type="caution">
    <text evidence="6">Lacks conserved residue(s) required for the propagation of feature annotation.</text>
</comment>
<dbReference type="GO" id="GO:0106141">
    <property type="term" value="F:flavin prenyltransferase activity"/>
    <property type="evidence" value="ECO:0007669"/>
    <property type="project" value="UniProtKB-EC"/>
</dbReference>
<feature type="binding site" evidence="6">
    <location>
        <position position="171"/>
    </location>
    <ligand>
        <name>dimethylallyl phosphate</name>
        <dbReference type="ChEBI" id="CHEBI:88052"/>
    </ligand>
</feature>
<dbReference type="InterPro" id="IPR003382">
    <property type="entry name" value="Flavoprotein"/>
</dbReference>
<gene>
    <name evidence="8" type="primary">bsdB</name>
    <name evidence="6" type="synonym">ubiX</name>
    <name evidence="8" type="ORF">NFRAN_0734</name>
</gene>
<evidence type="ECO:0000313" key="8">
    <source>
        <dbReference type="EMBL" id="VFJ13056.1"/>
    </source>
</evidence>
<evidence type="ECO:0000256" key="5">
    <source>
        <dbReference type="ARBA" id="ARBA00060793"/>
    </source>
</evidence>
<dbReference type="AlphaFoldDB" id="A0A484I7I7"/>
<sequence>MGDNLKLVVGITGSSGVIYGIRFLQALSNLGIETHLVLSKWAKKNIQIETDEVIDEILKIVSYSYDETDMSAAISSGSYKTNGMVIIPCSMKTMSSIANGYDDNLISRAASVTIKENRKLVIVPRETPLSTIHLSNMLRLSENGVIILPAMPGFYHKPKTIDDLISHIIGKTLDQFGINNNVFNRWDPNENGS</sequence>
<evidence type="ECO:0000256" key="4">
    <source>
        <dbReference type="ARBA" id="ARBA00022679"/>
    </source>
</evidence>
<dbReference type="EMBL" id="LR216287">
    <property type="protein sequence ID" value="VFJ13056.1"/>
    <property type="molecule type" value="Genomic_DNA"/>
</dbReference>
<keyword evidence="4 6" id="KW-0808">Transferase</keyword>
<keyword evidence="2 6" id="KW-0285">Flavoprotein</keyword>
<keyword evidence="1 6" id="KW-0637">Prenyltransferase</keyword>
<dbReference type="SUPFAM" id="SSF52507">
    <property type="entry name" value="Homo-oligomeric flavin-containing Cys decarboxylases, HFCD"/>
    <property type="match status" value="1"/>
</dbReference>
<dbReference type="Pfam" id="PF02441">
    <property type="entry name" value="Flavoprotein"/>
    <property type="match status" value="1"/>
</dbReference>
<evidence type="ECO:0000256" key="3">
    <source>
        <dbReference type="ARBA" id="ARBA00022643"/>
    </source>
</evidence>